<dbReference type="Pfam" id="PF14360">
    <property type="entry name" value="PAP2_C"/>
    <property type="match status" value="1"/>
</dbReference>
<feature type="domain" description="Sphingomyelin synthase-like" evidence="2">
    <location>
        <begin position="120"/>
        <end position="183"/>
    </location>
</feature>
<evidence type="ECO:0000259" key="2">
    <source>
        <dbReference type="Pfam" id="PF14360"/>
    </source>
</evidence>
<keyword evidence="1" id="KW-0812">Transmembrane</keyword>
<dbReference type="EMBL" id="PEUE01000029">
    <property type="protein sequence ID" value="PIV38614.1"/>
    <property type="molecule type" value="Genomic_DNA"/>
</dbReference>
<evidence type="ECO:0000256" key="1">
    <source>
        <dbReference type="SAM" id="Phobius"/>
    </source>
</evidence>
<sequence>MRYLLSVAVGFFLLGASLAVNYFTGLYATRNASNSVTDLILNNIPVFDVDGFFIYSAFALLVFILILVWREPERLPFVTKSIALFVLARSFFMAFTHLGTIPEGIPLPADNPIRWITFGGDLFFSGHVGMPFLMALIFWKEKIIRYVFLAASLVMGSVVLLGHLHYSIDVFAAFFITYGVFDMAKLFFAKDWRLILKFEDA</sequence>
<feature type="transmembrane region" description="Helical" evidence="1">
    <location>
        <begin position="170"/>
        <end position="188"/>
    </location>
</feature>
<comment type="caution">
    <text evidence="3">The sequence shown here is derived from an EMBL/GenBank/DDBJ whole genome shotgun (WGS) entry which is preliminary data.</text>
</comment>
<keyword evidence="1" id="KW-1133">Transmembrane helix</keyword>
<feature type="transmembrane region" description="Helical" evidence="1">
    <location>
        <begin position="81"/>
        <end position="101"/>
    </location>
</feature>
<dbReference type="InterPro" id="IPR025749">
    <property type="entry name" value="Sphingomyelin_synth-like_dom"/>
</dbReference>
<protein>
    <recommendedName>
        <fullName evidence="2">Sphingomyelin synthase-like domain-containing protein</fullName>
    </recommendedName>
</protein>
<feature type="transmembrane region" description="Helical" evidence="1">
    <location>
        <begin position="113"/>
        <end position="139"/>
    </location>
</feature>
<feature type="transmembrane region" description="Helical" evidence="1">
    <location>
        <begin position="52"/>
        <end position="69"/>
    </location>
</feature>
<dbReference type="AlphaFoldDB" id="A0A2M7D6K0"/>
<feature type="transmembrane region" description="Helical" evidence="1">
    <location>
        <begin position="146"/>
        <end position="164"/>
    </location>
</feature>
<accession>A0A2M7D6K0</accession>
<organism evidence="3 4">
    <name type="scientific">Candidatus Portnoybacteria bacterium CG02_land_8_20_14_3_00_45_8</name>
    <dbReference type="NCBI Taxonomy" id="1974807"/>
    <lineage>
        <taxon>Bacteria</taxon>
        <taxon>Candidatus Portnoyibacteriota</taxon>
    </lineage>
</organism>
<keyword evidence="1" id="KW-0472">Membrane</keyword>
<name>A0A2M7D6K0_9BACT</name>
<evidence type="ECO:0000313" key="3">
    <source>
        <dbReference type="EMBL" id="PIV38614.1"/>
    </source>
</evidence>
<evidence type="ECO:0000313" key="4">
    <source>
        <dbReference type="Proteomes" id="UP000229247"/>
    </source>
</evidence>
<proteinExistence type="predicted"/>
<gene>
    <name evidence="3" type="ORF">COS30_01110</name>
</gene>
<dbReference type="Proteomes" id="UP000229247">
    <property type="component" value="Unassembled WGS sequence"/>
</dbReference>
<reference evidence="4" key="1">
    <citation type="submission" date="2017-09" db="EMBL/GenBank/DDBJ databases">
        <title>Depth-based differentiation of microbial function through sediment-hosted aquifers and enrichment of novel symbionts in the deep terrestrial subsurface.</title>
        <authorList>
            <person name="Probst A.J."/>
            <person name="Ladd B."/>
            <person name="Jarett J.K."/>
            <person name="Geller-Mcgrath D.E."/>
            <person name="Sieber C.M.K."/>
            <person name="Emerson J.B."/>
            <person name="Anantharaman K."/>
            <person name="Thomas B.C."/>
            <person name="Malmstrom R."/>
            <person name="Stieglmeier M."/>
            <person name="Klingl A."/>
            <person name="Woyke T."/>
            <person name="Ryan C.M."/>
            <person name="Banfield J.F."/>
        </authorList>
    </citation>
    <scope>NUCLEOTIDE SEQUENCE [LARGE SCALE GENOMIC DNA]</scope>
</reference>